<name>A0A8B7XXB1_ACAPL</name>
<dbReference type="FunFam" id="2.40.50.40:FF:000007">
    <property type="entry name" value="Chromobox protein homolog 1"/>
    <property type="match status" value="1"/>
</dbReference>
<dbReference type="Pfam" id="PF00385">
    <property type="entry name" value="Chromo"/>
    <property type="match status" value="1"/>
</dbReference>
<dbReference type="GO" id="GO:0005634">
    <property type="term" value="C:nucleus"/>
    <property type="evidence" value="ECO:0007669"/>
    <property type="project" value="UniProtKB-SubCell"/>
</dbReference>
<feature type="compositionally biased region" description="Basic and acidic residues" evidence="7">
    <location>
        <begin position="44"/>
        <end position="57"/>
    </location>
</feature>
<dbReference type="InterPro" id="IPR000953">
    <property type="entry name" value="Chromo/chromo_shadow_dom"/>
</dbReference>
<dbReference type="InterPro" id="IPR008251">
    <property type="entry name" value="Chromo_shadow_dom"/>
</dbReference>
<feature type="region of interest" description="Disordered" evidence="7">
    <location>
        <begin position="124"/>
        <end position="187"/>
    </location>
</feature>
<dbReference type="KEGG" id="aplc:110976043"/>
<dbReference type="RefSeq" id="XP_022084680.1">
    <property type="nucleotide sequence ID" value="XM_022228988.1"/>
</dbReference>
<evidence type="ECO:0000256" key="6">
    <source>
        <dbReference type="ARBA" id="ARBA00073803"/>
    </source>
</evidence>
<dbReference type="InterPro" id="IPR016197">
    <property type="entry name" value="Chromo-like_dom_sf"/>
</dbReference>
<evidence type="ECO:0000256" key="2">
    <source>
        <dbReference type="ARBA" id="ARBA00022737"/>
    </source>
</evidence>
<feature type="domain" description="Chromo" evidence="8">
    <location>
        <begin position="183"/>
        <end position="241"/>
    </location>
</feature>
<dbReference type="AlphaFoldDB" id="A0A8B7XXB1"/>
<evidence type="ECO:0000256" key="3">
    <source>
        <dbReference type="ARBA" id="ARBA00023015"/>
    </source>
</evidence>
<dbReference type="InterPro" id="IPR023779">
    <property type="entry name" value="Chromodomain_CS"/>
</dbReference>
<dbReference type="InterPro" id="IPR023780">
    <property type="entry name" value="Chromo_domain"/>
</dbReference>
<feature type="compositionally biased region" description="Polar residues" evidence="7">
    <location>
        <begin position="159"/>
        <end position="174"/>
    </location>
</feature>
<organism evidence="9 10">
    <name type="scientific">Acanthaster planci</name>
    <name type="common">Crown-of-thorns starfish</name>
    <dbReference type="NCBI Taxonomy" id="133434"/>
    <lineage>
        <taxon>Eukaryota</taxon>
        <taxon>Metazoa</taxon>
        <taxon>Echinodermata</taxon>
        <taxon>Eleutherozoa</taxon>
        <taxon>Asterozoa</taxon>
        <taxon>Asteroidea</taxon>
        <taxon>Valvatacea</taxon>
        <taxon>Valvatida</taxon>
        <taxon>Acanthasteridae</taxon>
        <taxon>Acanthaster</taxon>
    </lineage>
</organism>
<dbReference type="PROSITE" id="PS50013">
    <property type="entry name" value="CHROMO_2"/>
    <property type="match status" value="2"/>
</dbReference>
<dbReference type="SMART" id="SM00298">
    <property type="entry name" value="CHROMO"/>
    <property type="match status" value="2"/>
</dbReference>
<dbReference type="PANTHER" id="PTHR22812">
    <property type="entry name" value="CHROMOBOX PROTEIN"/>
    <property type="match status" value="1"/>
</dbReference>
<keyword evidence="3" id="KW-0805">Transcription regulation</keyword>
<proteinExistence type="predicted"/>
<feature type="region of interest" description="Disordered" evidence="7">
    <location>
        <begin position="33"/>
        <end position="77"/>
    </location>
</feature>
<dbReference type="InterPro" id="IPR051219">
    <property type="entry name" value="Heterochromatin_chromo-domain"/>
</dbReference>
<dbReference type="SMART" id="SM00300">
    <property type="entry name" value="ChSh"/>
    <property type="match status" value="1"/>
</dbReference>
<evidence type="ECO:0000313" key="10">
    <source>
        <dbReference type="RefSeq" id="XP_022084680.1"/>
    </source>
</evidence>
<evidence type="ECO:0000313" key="9">
    <source>
        <dbReference type="Proteomes" id="UP000694845"/>
    </source>
</evidence>
<feature type="compositionally biased region" description="Basic and acidic residues" evidence="7">
    <location>
        <begin position="178"/>
        <end position="187"/>
    </location>
</feature>
<evidence type="ECO:0000256" key="5">
    <source>
        <dbReference type="ARBA" id="ARBA00023242"/>
    </source>
</evidence>
<evidence type="ECO:0000256" key="7">
    <source>
        <dbReference type="SAM" id="MobiDB-lite"/>
    </source>
</evidence>
<comment type="subcellular location">
    <subcellularLocation>
        <location evidence="1">Nucleus</location>
    </subcellularLocation>
</comment>
<keyword evidence="9" id="KW-1185">Reference proteome</keyword>
<dbReference type="OrthoDB" id="433924at2759"/>
<protein>
    <recommendedName>
        <fullName evidence="6">Heterochromatin protein 1</fullName>
    </recommendedName>
</protein>
<dbReference type="CDD" id="cd18631">
    <property type="entry name" value="CD_HP1_like"/>
    <property type="match status" value="1"/>
</dbReference>
<feature type="domain" description="Chromo" evidence="8">
    <location>
        <begin position="75"/>
        <end position="133"/>
    </location>
</feature>
<evidence type="ECO:0000256" key="1">
    <source>
        <dbReference type="ARBA" id="ARBA00004123"/>
    </source>
</evidence>
<dbReference type="Pfam" id="PF01393">
    <property type="entry name" value="Chromo_shadow"/>
    <property type="match status" value="1"/>
</dbReference>
<dbReference type="PRINTS" id="PR00504">
    <property type="entry name" value="CHROMODOMAIN"/>
</dbReference>
<dbReference type="Gene3D" id="2.40.50.40">
    <property type="match status" value="2"/>
</dbReference>
<dbReference type="InterPro" id="IPR017984">
    <property type="entry name" value="Chromo_dom_subgr"/>
</dbReference>
<gene>
    <name evidence="10" type="primary">LOC110976043</name>
</gene>
<dbReference type="FunFam" id="2.40.50.40:FF:000031">
    <property type="entry name" value="Heterochromatin protein 1"/>
    <property type="match status" value="1"/>
</dbReference>
<dbReference type="GeneID" id="110976043"/>
<dbReference type="PROSITE" id="PS00598">
    <property type="entry name" value="CHROMO_1"/>
    <property type="match status" value="1"/>
</dbReference>
<dbReference type="GO" id="GO:0000792">
    <property type="term" value="C:heterochromatin"/>
    <property type="evidence" value="ECO:0007669"/>
    <property type="project" value="UniProtKB-ARBA"/>
</dbReference>
<sequence>MYVSFFPALPISCSEGRVVWNCSLPALLQTPNMVRSNQKGKSTKRSEDSHKSLKEVESDPMQDQEEEEEEDEEEYQVEKVLGKRIKGGQVEYLLKWKGYPDDQNTWEPETNLDCPELIQIYEDSVKQSQSKRKSTVNGGDGDSAKRKSKKVAEVSAKSNDISSKTIEGTSSGSTEPEGFDRKLEPEKILGATEKDGELIFLMKWKGSDRADLVRAKEANVKCPQVVISFYEERLTWHTESKDDEVNGPEQVRKTL</sequence>
<feature type="compositionally biased region" description="Acidic residues" evidence="7">
    <location>
        <begin position="58"/>
        <end position="75"/>
    </location>
</feature>
<keyword evidence="4" id="KW-0804">Transcription</keyword>
<keyword evidence="2" id="KW-0677">Repeat</keyword>
<dbReference type="SUPFAM" id="SSF54160">
    <property type="entry name" value="Chromo domain-like"/>
    <property type="match status" value="2"/>
</dbReference>
<keyword evidence="5" id="KW-0539">Nucleus</keyword>
<evidence type="ECO:0000259" key="8">
    <source>
        <dbReference type="PROSITE" id="PS50013"/>
    </source>
</evidence>
<dbReference type="CDD" id="cd00034">
    <property type="entry name" value="CSD"/>
    <property type="match status" value="1"/>
</dbReference>
<evidence type="ECO:0000256" key="4">
    <source>
        <dbReference type="ARBA" id="ARBA00023163"/>
    </source>
</evidence>
<dbReference type="Proteomes" id="UP000694845">
    <property type="component" value="Unplaced"/>
</dbReference>
<accession>A0A8B7XXB1</accession>
<dbReference type="OMA" id="YNTWEKE"/>
<reference evidence="10" key="1">
    <citation type="submission" date="2025-08" db="UniProtKB">
        <authorList>
            <consortium name="RefSeq"/>
        </authorList>
    </citation>
    <scope>IDENTIFICATION</scope>
</reference>